<dbReference type="InterPro" id="IPR016177">
    <property type="entry name" value="DNA-bd_dom_sf"/>
</dbReference>
<dbReference type="EMBL" id="JXTC01000462">
    <property type="protein sequence ID" value="PON52284.1"/>
    <property type="molecule type" value="Genomic_DNA"/>
</dbReference>
<dbReference type="SMART" id="SM00380">
    <property type="entry name" value="AP2"/>
    <property type="match status" value="1"/>
</dbReference>
<dbReference type="Proteomes" id="UP000237000">
    <property type="component" value="Unassembled WGS sequence"/>
</dbReference>
<evidence type="ECO:0000313" key="9">
    <source>
        <dbReference type="EMBL" id="PON52284.1"/>
    </source>
</evidence>
<comment type="caution">
    <text evidence="9">The sequence shown here is derived from an EMBL/GenBank/DDBJ whole genome shotgun (WGS) entry which is preliminary data.</text>
</comment>
<dbReference type="CDD" id="cd00018">
    <property type="entry name" value="AP2"/>
    <property type="match status" value="1"/>
</dbReference>
<protein>
    <submittedName>
        <fullName evidence="9">AP2/ERF transcription factor</fullName>
    </submittedName>
</protein>
<evidence type="ECO:0000256" key="3">
    <source>
        <dbReference type="ARBA" id="ARBA00023125"/>
    </source>
</evidence>
<dbReference type="PRINTS" id="PR00367">
    <property type="entry name" value="ETHRSPELEMNT"/>
</dbReference>
<dbReference type="GO" id="GO:0003677">
    <property type="term" value="F:DNA binding"/>
    <property type="evidence" value="ECO:0007669"/>
    <property type="project" value="UniProtKB-KW"/>
</dbReference>
<evidence type="ECO:0000256" key="5">
    <source>
        <dbReference type="ARBA" id="ARBA00023242"/>
    </source>
</evidence>
<dbReference type="InterPro" id="IPR036955">
    <property type="entry name" value="AP2/ERF_dom_sf"/>
</dbReference>
<dbReference type="PANTHER" id="PTHR31190">
    <property type="entry name" value="DNA-BINDING DOMAIN"/>
    <property type="match status" value="1"/>
</dbReference>
<feature type="region of interest" description="Disordered" evidence="7">
    <location>
        <begin position="326"/>
        <end position="354"/>
    </location>
</feature>
<dbReference type="InterPro" id="IPR044808">
    <property type="entry name" value="ERF_plant"/>
</dbReference>
<keyword evidence="10" id="KW-1185">Reference proteome</keyword>
<dbReference type="InParanoid" id="A0A2P5BU56"/>
<gene>
    <name evidence="9" type="primary">TorERF8</name>
    <name evidence="9" type="ORF">TorRG33x02_309010</name>
</gene>
<dbReference type="GO" id="GO:0003700">
    <property type="term" value="F:DNA-binding transcription factor activity"/>
    <property type="evidence" value="ECO:0007669"/>
    <property type="project" value="InterPro"/>
</dbReference>
<evidence type="ECO:0000313" key="10">
    <source>
        <dbReference type="Proteomes" id="UP000237000"/>
    </source>
</evidence>
<dbReference type="InterPro" id="IPR001471">
    <property type="entry name" value="AP2/ERF_dom"/>
</dbReference>
<comment type="similarity">
    <text evidence="6">Belongs to the AP2/ERF transcription factor family. ERF subfamily.</text>
</comment>
<dbReference type="OrthoDB" id="1925932at2759"/>
<name>A0A2P5BU56_TREOI</name>
<evidence type="ECO:0000256" key="4">
    <source>
        <dbReference type="ARBA" id="ARBA00023163"/>
    </source>
</evidence>
<feature type="compositionally biased region" description="Low complexity" evidence="7">
    <location>
        <begin position="393"/>
        <end position="403"/>
    </location>
</feature>
<dbReference type="Gene3D" id="3.30.730.10">
    <property type="entry name" value="AP2/ERF domain"/>
    <property type="match status" value="1"/>
</dbReference>
<evidence type="ECO:0000256" key="7">
    <source>
        <dbReference type="SAM" id="MobiDB-lite"/>
    </source>
</evidence>
<dbReference type="PANTHER" id="PTHR31190:SF473">
    <property type="entry name" value="OS05G0437100 PROTEIN"/>
    <property type="match status" value="1"/>
</dbReference>
<dbReference type="GO" id="GO:0005634">
    <property type="term" value="C:nucleus"/>
    <property type="evidence" value="ECO:0007669"/>
    <property type="project" value="UniProtKB-SubCell"/>
</dbReference>
<dbReference type="STRING" id="63057.A0A2P5BU56"/>
<dbReference type="FunFam" id="3.30.730.10:FF:000001">
    <property type="entry name" value="Ethylene-responsive transcription factor 2"/>
    <property type="match status" value="1"/>
</dbReference>
<feature type="region of interest" description="Disordered" evidence="7">
    <location>
        <begin position="62"/>
        <end position="107"/>
    </location>
</feature>
<dbReference type="GO" id="GO:0009873">
    <property type="term" value="P:ethylene-activated signaling pathway"/>
    <property type="evidence" value="ECO:0007669"/>
    <property type="project" value="InterPro"/>
</dbReference>
<feature type="region of interest" description="Disordered" evidence="7">
    <location>
        <begin position="370"/>
        <end position="403"/>
    </location>
</feature>
<dbReference type="FunCoup" id="A0A2P5BU56">
    <property type="interactions" value="15"/>
</dbReference>
<dbReference type="PROSITE" id="PS51032">
    <property type="entry name" value="AP2_ERF"/>
    <property type="match status" value="1"/>
</dbReference>
<dbReference type="SUPFAM" id="SSF54171">
    <property type="entry name" value="DNA-binding domain"/>
    <property type="match status" value="1"/>
</dbReference>
<keyword evidence="3" id="KW-0238">DNA-binding</keyword>
<evidence type="ECO:0000259" key="8">
    <source>
        <dbReference type="PROSITE" id="PS51032"/>
    </source>
</evidence>
<keyword evidence="2" id="KW-0805">Transcription regulation</keyword>
<feature type="domain" description="AP2/ERF" evidence="8">
    <location>
        <begin position="174"/>
        <end position="231"/>
    </location>
</feature>
<dbReference type="AlphaFoldDB" id="A0A2P5BU56"/>
<sequence>MCVLKVANSRDRKLTINTNEEYWANEPPGFFGEPVMAPGFGPMDREREMSAMVSALTRVVSGDLPDQHHSNQRSDVSGSASSDVGSGSYGSKRAREEEGGGDDMSSESVLGLCRAFGDQQFSNQGSSNSVLGGAETSYIWTTTIVPPPQTTSFTPTYEYQEITQRQQQEQPRRKYRGVRQRPWGKWAAEIRDPFKAARVWLGTFDTAEGAARAYDEAALRFRGNKAKLNFPENVRLRSHSGNPDATQLAVSDSPNTLLSISTSTEPIVHSQTQAQLLQSSCTTLPSSSNDVVLRNLQSYSPQVFGSERRTISLYDQMVMSHSMAASSSSSLSTPSSSSPFSSSSSSSSSSPQLPSISPYFWAQPPVQVPVQQFRPAGPHESSSLSNLPAEQWTSSSHYTTSSS</sequence>
<feature type="compositionally biased region" description="Low complexity" evidence="7">
    <location>
        <begin position="74"/>
        <end position="91"/>
    </location>
</feature>
<evidence type="ECO:0000256" key="6">
    <source>
        <dbReference type="ARBA" id="ARBA00024343"/>
    </source>
</evidence>
<accession>A0A2P5BU56</accession>
<feature type="compositionally biased region" description="Polar residues" evidence="7">
    <location>
        <begin position="380"/>
        <end position="392"/>
    </location>
</feature>
<evidence type="ECO:0000256" key="1">
    <source>
        <dbReference type="ARBA" id="ARBA00004123"/>
    </source>
</evidence>
<proteinExistence type="inferred from homology"/>
<comment type="subcellular location">
    <subcellularLocation>
        <location evidence="1">Nucleus</location>
    </subcellularLocation>
</comment>
<reference evidence="10" key="1">
    <citation type="submission" date="2016-06" db="EMBL/GenBank/DDBJ databases">
        <title>Parallel loss of symbiosis genes in relatives of nitrogen-fixing non-legume Parasponia.</title>
        <authorList>
            <person name="Van Velzen R."/>
            <person name="Holmer R."/>
            <person name="Bu F."/>
            <person name="Rutten L."/>
            <person name="Van Zeijl A."/>
            <person name="Liu W."/>
            <person name="Santuari L."/>
            <person name="Cao Q."/>
            <person name="Sharma T."/>
            <person name="Shen D."/>
            <person name="Roswanjaya Y."/>
            <person name="Wardhani T."/>
            <person name="Kalhor M.S."/>
            <person name="Jansen J."/>
            <person name="Van den Hoogen J."/>
            <person name="Gungor B."/>
            <person name="Hartog M."/>
            <person name="Hontelez J."/>
            <person name="Verver J."/>
            <person name="Yang W.-C."/>
            <person name="Schijlen E."/>
            <person name="Repin R."/>
            <person name="Schilthuizen M."/>
            <person name="Schranz E."/>
            <person name="Heidstra R."/>
            <person name="Miyata K."/>
            <person name="Fedorova E."/>
            <person name="Kohlen W."/>
            <person name="Bisseling T."/>
            <person name="Smit S."/>
            <person name="Geurts R."/>
        </authorList>
    </citation>
    <scope>NUCLEOTIDE SEQUENCE [LARGE SCALE GENOMIC DNA]</scope>
    <source>
        <strain evidence="10">cv. RG33-2</strain>
    </source>
</reference>
<organism evidence="9 10">
    <name type="scientific">Trema orientale</name>
    <name type="common">Charcoal tree</name>
    <name type="synonym">Celtis orientalis</name>
    <dbReference type="NCBI Taxonomy" id="63057"/>
    <lineage>
        <taxon>Eukaryota</taxon>
        <taxon>Viridiplantae</taxon>
        <taxon>Streptophyta</taxon>
        <taxon>Embryophyta</taxon>
        <taxon>Tracheophyta</taxon>
        <taxon>Spermatophyta</taxon>
        <taxon>Magnoliopsida</taxon>
        <taxon>eudicotyledons</taxon>
        <taxon>Gunneridae</taxon>
        <taxon>Pentapetalae</taxon>
        <taxon>rosids</taxon>
        <taxon>fabids</taxon>
        <taxon>Rosales</taxon>
        <taxon>Cannabaceae</taxon>
        <taxon>Trema</taxon>
    </lineage>
</organism>
<dbReference type="Pfam" id="PF00847">
    <property type="entry name" value="AP2"/>
    <property type="match status" value="1"/>
</dbReference>
<keyword evidence="5" id="KW-0539">Nucleus</keyword>
<evidence type="ECO:0000256" key="2">
    <source>
        <dbReference type="ARBA" id="ARBA00023015"/>
    </source>
</evidence>
<keyword evidence="4" id="KW-0804">Transcription</keyword>